<reference evidence="2 3" key="1">
    <citation type="submission" date="2017-06" db="EMBL/GenBank/DDBJ databases">
        <authorList>
            <person name="Kim H.J."/>
            <person name="Triplett B.A."/>
        </authorList>
    </citation>
    <scope>NUCLEOTIDE SEQUENCE [LARGE SCALE GENOMIC DNA]</scope>
    <source>
        <strain evidence="2 3">SCA</strain>
    </source>
</reference>
<evidence type="ECO:0000313" key="3">
    <source>
        <dbReference type="Proteomes" id="UP000198304"/>
    </source>
</evidence>
<sequence>MQDYVLMKIQEIAAKYEIEKVILFGSRARGDNSETSDYDIAIFAKNLSLIDKTLLWTDIEEIHTLKKIDVVFVDKNLNDRFMENIKKEGVVIYEQTRD</sequence>
<feature type="domain" description="Polymerase beta nucleotidyltransferase" evidence="1">
    <location>
        <begin position="8"/>
        <end position="97"/>
    </location>
</feature>
<protein>
    <submittedName>
        <fullName evidence="2">Predicted nucleotidyltransferase</fullName>
    </submittedName>
</protein>
<gene>
    <name evidence="2" type="ORF">SAMN05446037_106014</name>
</gene>
<dbReference type="GO" id="GO:0016740">
    <property type="term" value="F:transferase activity"/>
    <property type="evidence" value="ECO:0007669"/>
    <property type="project" value="UniProtKB-KW"/>
</dbReference>
<dbReference type="InterPro" id="IPR052930">
    <property type="entry name" value="TA_antitoxin_MntA"/>
</dbReference>
<dbReference type="Proteomes" id="UP000198304">
    <property type="component" value="Unassembled WGS sequence"/>
</dbReference>
<dbReference type="InterPro" id="IPR043519">
    <property type="entry name" value="NT_sf"/>
</dbReference>
<dbReference type="Gene3D" id="3.30.460.10">
    <property type="entry name" value="Beta Polymerase, domain 2"/>
    <property type="match status" value="1"/>
</dbReference>
<keyword evidence="2" id="KW-0808">Transferase</keyword>
<dbReference type="Pfam" id="PF18765">
    <property type="entry name" value="Polbeta"/>
    <property type="match status" value="1"/>
</dbReference>
<evidence type="ECO:0000313" key="2">
    <source>
        <dbReference type="EMBL" id="SNT24292.1"/>
    </source>
</evidence>
<dbReference type="EMBL" id="FZOJ01000060">
    <property type="protein sequence ID" value="SNT24292.1"/>
    <property type="molecule type" value="Genomic_DNA"/>
</dbReference>
<dbReference type="SUPFAM" id="SSF81301">
    <property type="entry name" value="Nucleotidyltransferase"/>
    <property type="match status" value="1"/>
</dbReference>
<dbReference type="CDD" id="cd05403">
    <property type="entry name" value="NT_KNTase_like"/>
    <property type="match status" value="1"/>
</dbReference>
<dbReference type="RefSeq" id="WP_089285554.1">
    <property type="nucleotide sequence ID" value="NZ_FZOJ01000060.1"/>
</dbReference>
<dbReference type="PANTHER" id="PTHR43852">
    <property type="entry name" value="NUCLEOTIDYLTRANSFERASE"/>
    <property type="match status" value="1"/>
</dbReference>
<dbReference type="InterPro" id="IPR041633">
    <property type="entry name" value="Polbeta"/>
</dbReference>
<organism evidence="2 3">
    <name type="scientific">Anaerovirgula multivorans</name>
    <dbReference type="NCBI Taxonomy" id="312168"/>
    <lineage>
        <taxon>Bacteria</taxon>
        <taxon>Bacillati</taxon>
        <taxon>Bacillota</taxon>
        <taxon>Clostridia</taxon>
        <taxon>Peptostreptococcales</taxon>
        <taxon>Natronincolaceae</taxon>
        <taxon>Anaerovirgula</taxon>
    </lineage>
</organism>
<proteinExistence type="predicted"/>
<accession>A0A239L2S9</accession>
<dbReference type="AlphaFoldDB" id="A0A239L2S9"/>
<keyword evidence="3" id="KW-1185">Reference proteome</keyword>
<evidence type="ECO:0000259" key="1">
    <source>
        <dbReference type="Pfam" id="PF18765"/>
    </source>
</evidence>
<dbReference type="OrthoDB" id="9803106at2"/>
<name>A0A239L2S9_9FIRM</name>
<dbReference type="PANTHER" id="PTHR43852:SF2">
    <property type="entry name" value="PROTEIN ADENYLYLTRANSFERASE MNTA"/>
    <property type="match status" value="1"/>
</dbReference>